<dbReference type="InterPro" id="IPR027417">
    <property type="entry name" value="P-loop_NTPase"/>
</dbReference>
<dbReference type="Pfam" id="PF13374">
    <property type="entry name" value="TPR_10"/>
    <property type="match status" value="2"/>
</dbReference>
<evidence type="ECO:0000313" key="3">
    <source>
        <dbReference type="EMBL" id="PCD20337.1"/>
    </source>
</evidence>
<dbReference type="Gene3D" id="3.40.50.300">
    <property type="entry name" value="P-loop containing nucleotide triphosphate hydrolases"/>
    <property type="match status" value="1"/>
</dbReference>
<dbReference type="GO" id="GO:0043531">
    <property type="term" value="F:ADP binding"/>
    <property type="evidence" value="ECO:0007669"/>
    <property type="project" value="InterPro"/>
</dbReference>
<sequence>MANRVSSVTFGPGNHGVEVVENYAPINVNIHYPPEPPEPTPPPFASIPYLHDPTFVERGDILDQIGRQCSEPASRVAIVGLGGVGKSQLAIEFAHRFAARSAETWVFWVHASTQARVMEGFQSIADKVKLIGRNRPDADVLQLVFDWLSNGRNGKWLLVLDSADDSDVWLHSTSGDKDDRRKLVEYLPQSPNGSILVTTRDKDLAFRVTGIHQTIHEIGPMTQEEALVLLENRFGTLSDVNAAADLVRSLDLVPLAISQAAAYIQRRAPRTSLVQYLDEFRQSESKRVKLLSHDAGDLRRDLRQDGGASNAILTTWQVSFDHIRCKRPSAADLLSLMSFFNRQGIPESLLRPPKDSYNATQSIGPEDKIDTDSQGSDDETGNEFEDDAAILRDYCLIVLSEDANTFEMHGLVQLSTRRWLKTHGLQDKFLGQYITVMVSSFPTGDYENWTRCRPLFAHVEAAAEYRPSEDSVRKIWSSLLHNGGRYAWSQGRYNVAEQMLSRGRRTREKLLGKDHEATLASISLLALVYSDQGRWADAEKLQVQVLETRKMKLGEDHPNTLTSMNNLALTYRNQGRWADAENLQVQVLETRKTKLGEDHPKTLTSMNNLALTYRNQGRWADAEKLQVQVLETRKRKLGEDHPDTLRSMSNLALVYSDQGRWADAENLQAQVLETRKTKLGEDHPHTLMSMNNLAMTYRNQGRWADAENLQMQVVETFKTKLGADHPDTLTSMGNLASVYRNKGRWADAEKLQVQVLETSETKLGADHPHTLTTMNNLASVYSDQGRWADAENLQAQVLETRKTKLGEDHLNTLMSMGNLASVYSDQGRWADAENLQAQVLETRKTKLGEDHPHTLMSMNNLAMTYRNQGRWADAENLQMQVVETFKTKLGADHPDTLTTMNNLALTWKSQGRHEEALSMMKNCLQRRRQVLGLSHPLTKESLSTLDQWIKD</sequence>
<dbReference type="EMBL" id="MABQ02000015">
    <property type="protein sequence ID" value="PCD20337.1"/>
    <property type="molecule type" value="Genomic_DNA"/>
</dbReference>
<comment type="caution">
    <text evidence="3">The sequence shown here is derived from an EMBL/GenBank/DDBJ whole genome shotgun (WGS) entry which is preliminary data.</text>
</comment>
<accession>A0A2H3FKR2</accession>
<dbReference type="InterPro" id="IPR053137">
    <property type="entry name" value="NLR-like"/>
</dbReference>
<dbReference type="STRING" id="327505.A0A2H3FKR2"/>
<dbReference type="Pfam" id="PF00931">
    <property type="entry name" value="NB-ARC"/>
    <property type="match status" value="1"/>
</dbReference>
<reference evidence="3 4" key="1">
    <citation type="journal article" date="2016" name="Environ. Microbiol.">
        <title>Effector profiles distinguish formae speciales of Fusarium oxysporum.</title>
        <authorList>
            <person name="van Dam P."/>
            <person name="Fokkens L."/>
            <person name="Schmidt S.M."/>
            <person name="Linmans J.H."/>
            <person name="Kistler H.C."/>
            <person name="Ma L.J."/>
            <person name="Rep M."/>
        </authorList>
    </citation>
    <scope>NUCLEOTIDE SEQUENCE [LARGE SCALE GENOMIC DNA]</scope>
    <source>
        <strain evidence="3 4">Forc016</strain>
    </source>
</reference>
<dbReference type="PANTHER" id="PTHR46082:SF6">
    <property type="entry name" value="AAA+ ATPASE DOMAIN-CONTAINING PROTEIN-RELATED"/>
    <property type="match status" value="1"/>
</dbReference>
<reference evidence="3 4" key="2">
    <citation type="journal article" date="2017" name="Sci. Rep.">
        <title>A mobile pathogenicity chromosome in Fusarium oxysporum for infection of multiple cucurbit species.</title>
        <authorList>
            <person name="van Dam P."/>
            <person name="Fokkens L."/>
            <person name="Ayukawa Y."/>
            <person name="van der Gragt M."/>
            <person name="Ter Horst A."/>
            <person name="Brankovics B."/>
            <person name="Houterman P.M."/>
            <person name="Arie T."/>
            <person name="Rep M."/>
        </authorList>
    </citation>
    <scope>NUCLEOTIDE SEQUENCE [LARGE SCALE GENOMIC DNA]</scope>
    <source>
        <strain evidence="3 4">Forc016</strain>
    </source>
</reference>
<dbReference type="SUPFAM" id="SSF52540">
    <property type="entry name" value="P-loop containing nucleoside triphosphate hydrolases"/>
    <property type="match status" value="1"/>
</dbReference>
<dbReference type="SMART" id="SM00028">
    <property type="entry name" value="TPR"/>
    <property type="match status" value="9"/>
</dbReference>
<dbReference type="Gene3D" id="1.25.40.10">
    <property type="entry name" value="Tetratricopeptide repeat domain"/>
    <property type="match status" value="3"/>
</dbReference>
<evidence type="ECO:0000313" key="4">
    <source>
        <dbReference type="Proteomes" id="UP000219602"/>
    </source>
</evidence>
<dbReference type="InterPro" id="IPR011990">
    <property type="entry name" value="TPR-like_helical_dom_sf"/>
</dbReference>
<dbReference type="InterPro" id="IPR002182">
    <property type="entry name" value="NB-ARC"/>
</dbReference>
<evidence type="ECO:0000256" key="1">
    <source>
        <dbReference type="SAM" id="MobiDB-lite"/>
    </source>
</evidence>
<dbReference type="AlphaFoldDB" id="A0A2H3FKR2"/>
<organism evidence="3 4">
    <name type="scientific">Fusarium oxysporum f. sp. radicis-cucumerinum</name>
    <dbReference type="NCBI Taxonomy" id="327505"/>
    <lineage>
        <taxon>Eukaryota</taxon>
        <taxon>Fungi</taxon>
        <taxon>Dikarya</taxon>
        <taxon>Ascomycota</taxon>
        <taxon>Pezizomycotina</taxon>
        <taxon>Sordariomycetes</taxon>
        <taxon>Hypocreomycetidae</taxon>
        <taxon>Hypocreales</taxon>
        <taxon>Nectriaceae</taxon>
        <taxon>Fusarium</taxon>
        <taxon>Fusarium oxysporum species complex</taxon>
    </lineage>
</organism>
<protein>
    <recommendedName>
        <fullName evidence="2">NB-ARC domain-containing protein</fullName>
    </recommendedName>
</protein>
<evidence type="ECO:0000259" key="2">
    <source>
        <dbReference type="Pfam" id="PF00931"/>
    </source>
</evidence>
<dbReference type="PRINTS" id="PR00381">
    <property type="entry name" value="KINESINLIGHT"/>
</dbReference>
<dbReference type="Pfam" id="PF13424">
    <property type="entry name" value="TPR_12"/>
    <property type="match status" value="4"/>
</dbReference>
<feature type="domain" description="NB-ARC" evidence="2">
    <location>
        <begin position="75"/>
        <end position="233"/>
    </location>
</feature>
<feature type="region of interest" description="Disordered" evidence="1">
    <location>
        <begin position="350"/>
        <end position="383"/>
    </location>
</feature>
<proteinExistence type="predicted"/>
<dbReference type="NCBIfam" id="NF040586">
    <property type="entry name" value="FxSxx_TPR"/>
    <property type="match status" value="1"/>
</dbReference>
<dbReference type="SUPFAM" id="SSF48452">
    <property type="entry name" value="TPR-like"/>
    <property type="match status" value="2"/>
</dbReference>
<name>A0A2H3FKR2_FUSOX</name>
<gene>
    <name evidence="3" type="ORF">AU210_016204</name>
</gene>
<dbReference type="PANTHER" id="PTHR46082">
    <property type="entry name" value="ATP/GTP-BINDING PROTEIN-RELATED"/>
    <property type="match status" value="1"/>
</dbReference>
<dbReference type="InterPro" id="IPR019734">
    <property type="entry name" value="TPR_rpt"/>
</dbReference>
<dbReference type="Proteomes" id="UP000219602">
    <property type="component" value="Unassembled WGS sequence"/>
</dbReference>